<dbReference type="Pfam" id="PF16313">
    <property type="entry name" value="DUF4953"/>
    <property type="match status" value="1"/>
</dbReference>
<dbReference type="eggNOG" id="COG5549">
    <property type="taxonomic scope" value="Bacteria"/>
</dbReference>
<dbReference type="STRING" id="550540.Fbal_3337"/>
<proteinExistence type="predicted"/>
<dbReference type="GeneID" id="67183553"/>
<gene>
    <name evidence="4" type="ordered locus">Fbal_3337</name>
</gene>
<feature type="domain" description="DUF5117" evidence="3">
    <location>
        <begin position="67"/>
        <end position="253"/>
    </location>
</feature>
<dbReference type="RefSeq" id="WP_013346842.1">
    <property type="nucleotide sequence ID" value="NC_014541.1"/>
</dbReference>
<evidence type="ECO:0000256" key="1">
    <source>
        <dbReference type="SAM" id="SignalP"/>
    </source>
</evidence>
<name>E1SLI5_FERBD</name>
<dbReference type="PANTHER" id="PTHR38478:SF1">
    <property type="entry name" value="ZINC DEPENDENT METALLOPROTEASE DOMAIN LIPOPROTEIN"/>
    <property type="match status" value="1"/>
</dbReference>
<dbReference type="SUPFAM" id="SSF55486">
    <property type="entry name" value="Metalloproteases ('zincins'), catalytic domain"/>
    <property type="match status" value="1"/>
</dbReference>
<dbReference type="InterPro" id="IPR034032">
    <property type="entry name" value="Zn_MMP-like_bac"/>
</dbReference>
<accession>E1SLI5</accession>
<organism evidence="4 5">
    <name type="scientific">Ferrimonas balearica (strain DSM 9799 / CCM 4581 / KCTC 23876 / PAT)</name>
    <dbReference type="NCBI Taxonomy" id="550540"/>
    <lineage>
        <taxon>Bacteria</taxon>
        <taxon>Pseudomonadati</taxon>
        <taxon>Pseudomonadota</taxon>
        <taxon>Gammaproteobacteria</taxon>
        <taxon>Alteromonadales</taxon>
        <taxon>Ferrimonadaceae</taxon>
        <taxon>Ferrimonas</taxon>
    </lineage>
</organism>
<dbReference type="Proteomes" id="UP000006683">
    <property type="component" value="Chromosome"/>
</dbReference>
<evidence type="ECO:0000259" key="3">
    <source>
        <dbReference type="Pfam" id="PF17148"/>
    </source>
</evidence>
<sequence length="776" mass="84600">MLARIAWLLLALTLSLPASAADAPFLSLSIDEHGKVLLRQPPLNTPLLLVSSLPHGAGSNDIGLDRGQLGSRRLVQFEQHGDRLLLRELNTRYRAHTGNEAERAALTQAFAESVLWVGALENGAAELNPLLLSDLHGIANRLKATGQGSFRLDAARSLVLSDSVKRFPQNADVDLQLTFTSSEPGAYVQQVTPDPEILSLKVRLSFVALPDEPMTPRRFHPESGFFDYQYQDYAAGLSEPMGVQYLPRHRLEKVIPGAAPSEVMEPIVYYLDPGTPEPMRSALLEGARWWAEAFEAAGFIDAYRVEMLPEGADPQDIRYNIIQWVHRATRGWSYGDALVDPRSGEILKGHVTLGSLRVRQDHKIFRGLTAGWGDREAALAAAQATALARLRQLSAHEIGHTLGLAHNFAASASGDHSVLDYPHPNVTLQEGQVVLDHAYAEGLSPWDKHVIAFGYGHYDGPEASVQAELARQAREAGLRFISDADARGTAAAHPQAHLWDNGTDPVVQLDNVMAIRQLALAELGPQALLPGEPVSALGELLVPIYLMPRYQVEAVSRLIGGVSYDYAGQSPSAVAPEYQQAALESLLKVLAPSALALPNELASQWPPLAYGSAPGREQFGSRLGPIPDLTGLAEVASRHVLTQLLAPERVNRLAQQQWLDSELPGPQWLLDSVSEAVLEGDEESGLAGAALNRSQAVLVDRYLTLYHDDNATPEVKALVRARMLEDAEQLDRRARRASDRESAFFRLMAETLRSGLQDSEVRMIAKPLPLPPGSPI</sequence>
<feature type="domain" description="EcxA zinc-binding" evidence="2">
    <location>
        <begin position="383"/>
        <end position="682"/>
    </location>
</feature>
<evidence type="ECO:0000313" key="5">
    <source>
        <dbReference type="Proteomes" id="UP000006683"/>
    </source>
</evidence>
<evidence type="ECO:0000313" key="4">
    <source>
        <dbReference type="EMBL" id="ADN77536.1"/>
    </source>
</evidence>
<feature type="signal peptide" evidence="1">
    <location>
        <begin position="1"/>
        <end position="20"/>
    </location>
</feature>
<dbReference type="InterPro" id="IPR033413">
    <property type="entry name" value="DUF5117"/>
</dbReference>
<keyword evidence="1" id="KW-0732">Signal</keyword>
<reference evidence="4 5" key="1">
    <citation type="journal article" date="2010" name="Stand. Genomic Sci.">
        <title>Complete genome sequence of Ferrimonas balearica type strain (PAT).</title>
        <authorList>
            <person name="Nolan M."/>
            <person name="Sikorski J."/>
            <person name="Davenport K."/>
            <person name="Lucas S."/>
            <person name="Glavina Del Rio T."/>
            <person name="Tice H."/>
            <person name="Cheng J."/>
            <person name="Goodwin L."/>
            <person name="Pitluck S."/>
            <person name="Liolios K."/>
            <person name="Ivanova N."/>
            <person name="Mavromatis K."/>
            <person name="Ovchinnikova G."/>
            <person name="Pati A."/>
            <person name="Chen A."/>
            <person name="Palaniappan K."/>
            <person name="Land M."/>
            <person name="Hauser L."/>
            <person name="Chang Y."/>
            <person name="Jeffries C."/>
            <person name="Tapia R."/>
            <person name="Brettin T."/>
            <person name="Detter J."/>
            <person name="Han C."/>
            <person name="Yasawong M."/>
            <person name="Rohde M."/>
            <person name="Tindall B."/>
            <person name="Goker M."/>
            <person name="Woyke T."/>
            <person name="Bristow J."/>
            <person name="Eisen J."/>
            <person name="Markowitz V."/>
            <person name="Hugenholtz P."/>
            <person name="Kyrpides N."/>
            <person name="Klenk H."/>
            <person name="Lapidus A."/>
        </authorList>
    </citation>
    <scope>NUCLEOTIDE SEQUENCE [LARGE SCALE GENOMIC DNA]</scope>
    <source>
        <strain evidence="5">DSM 9799 / CCM 4581 / KCTC 23876 / PAT</strain>
    </source>
</reference>
<dbReference type="KEGG" id="fbl:Fbal_3337"/>
<protein>
    <recommendedName>
        <fullName evidence="6">Peptidase M10A and M12B matrixin and adamalysin</fullName>
    </recommendedName>
</protein>
<keyword evidence="5" id="KW-1185">Reference proteome</keyword>
<dbReference type="InterPro" id="IPR024079">
    <property type="entry name" value="MetalloPept_cat_dom_sf"/>
</dbReference>
<dbReference type="EMBL" id="CP002209">
    <property type="protein sequence ID" value="ADN77536.1"/>
    <property type="molecule type" value="Genomic_DNA"/>
</dbReference>
<dbReference type="PANTHER" id="PTHR38478">
    <property type="entry name" value="PEPTIDASE M1A AND M12B"/>
    <property type="match status" value="1"/>
</dbReference>
<dbReference type="OrthoDB" id="9776599at2"/>
<dbReference type="GO" id="GO:0008237">
    <property type="term" value="F:metallopeptidase activity"/>
    <property type="evidence" value="ECO:0007669"/>
    <property type="project" value="InterPro"/>
</dbReference>
<dbReference type="Pfam" id="PF17148">
    <property type="entry name" value="DUF5117"/>
    <property type="match status" value="1"/>
</dbReference>
<dbReference type="HOGENOM" id="CLU_008630_0_0_6"/>
<evidence type="ECO:0000259" key="2">
    <source>
        <dbReference type="Pfam" id="PF16313"/>
    </source>
</evidence>
<dbReference type="AlphaFoldDB" id="E1SLI5"/>
<dbReference type="CDD" id="cd04276">
    <property type="entry name" value="ZnMc_MMP_like_2"/>
    <property type="match status" value="1"/>
</dbReference>
<feature type="chain" id="PRO_5003150946" description="Peptidase M10A and M12B matrixin and adamalysin" evidence="1">
    <location>
        <begin position="21"/>
        <end position="776"/>
    </location>
</feature>
<dbReference type="Gene3D" id="3.40.390.10">
    <property type="entry name" value="Collagenase (Catalytic Domain)"/>
    <property type="match status" value="1"/>
</dbReference>
<dbReference type="InterPro" id="IPR032534">
    <property type="entry name" value="EcxA_zinc-bd"/>
</dbReference>
<evidence type="ECO:0008006" key="6">
    <source>
        <dbReference type="Google" id="ProtNLM"/>
    </source>
</evidence>